<reference evidence="2 3" key="1">
    <citation type="journal article" date="2017" name="Gigascience">
        <title>Genome sequence of the small brown planthopper, Laodelphax striatellus.</title>
        <authorList>
            <person name="Zhu J."/>
            <person name="Jiang F."/>
            <person name="Wang X."/>
            <person name="Yang P."/>
            <person name="Bao Y."/>
            <person name="Zhao W."/>
            <person name="Wang W."/>
            <person name="Lu H."/>
            <person name="Wang Q."/>
            <person name="Cui N."/>
            <person name="Li J."/>
            <person name="Chen X."/>
            <person name="Luo L."/>
            <person name="Yu J."/>
            <person name="Kang L."/>
            <person name="Cui F."/>
        </authorList>
    </citation>
    <scope>NUCLEOTIDE SEQUENCE [LARGE SCALE GENOMIC DNA]</scope>
    <source>
        <strain evidence="2">Lst14</strain>
    </source>
</reference>
<evidence type="ECO:0000313" key="2">
    <source>
        <dbReference type="EMBL" id="RZF43484.1"/>
    </source>
</evidence>
<dbReference type="AlphaFoldDB" id="A0A482XCC4"/>
<keyword evidence="3" id="KW-1185">Reference proteome</keyword>
<dbReference type="STRING" id="195883.A0A482XCC4"/>
<organism evidence="2 3">
    <name type="scientific">Laodelphax striatellus</name>
    <name type="common">Small brown planthopper</name>
    <name type="synonym">Delphax striatella</name>
    <dbReference type="NCBI Taxonomy" id="195883"/>
    <lineage>
        <taxon>Eukaryota</taxon>
        <taxon>Metazoa</taxon>
        <taxon>Ecdysozoa</taxon>
        <taxon>Arthropoda</taxon>
        <taxon>Hexapoda</taxon>
        <taxon>Insecta</taxon>
        <taxon>Pterygota</taxon>
        <taxon>Neoptera</taxon>
        <taxon>Paraneoptera</taxon>
        <taxon>Hemiptera</taxon>
        <taxon>Auchenorrhyncha</taxon>
        <taxon>Fulgoroidea</taxon>
        <taxon>Delphacidae</taxon>
        <taxon>Criomorphinae</taxon>
        <taxon>Laodelphax</taxon>
    </lineage>
</organism>
<sequence length="235" mass="26544">MQLSKVVDIMHPDVLCETLEVQEITSEESDGVVVNVEDVDLNCDTQQNEIVVIDGEVEIIVPNTKDDITKDDNTKDDSTKDDSTKDDSTKDDITKDDSTGYDNTKNERQLNGETDRIWECASPRPTRATRCRRRSADVEKQFSAFPDATTTAAYGKSRSMKTRTWRLTTVEATMMKTRTRTSFAFDVSNGFDCEIGRRFLDTHAMCSSPSAKLLQADRRALKPWDLTQLNIEAKL</sequence>
<comment type="caution">
    <text evidence="2">The sequence shown here is derived from an EMBL/GenBank/DDBJ whole genome shotgun (WGS) entry which is preliminary data.</text>
</comment>
<dbReference type="EMBL" id="QKKF02012754">
    <property type="protein sequence ID" value="RZF43484.1"/>
    <property type="molecule type" value="Genomic_DNA"/>
</dbReference>
<evidence type="ECO:0000313" key="3">
    <source>
        <dbReference type="Proteomes" id="UP000291343"/>
    </source>
</evidence>
<protein>
    <submittedName>
        <fullName evidence="2">Uncharacterized protein</fullName>
    </submittedName>
</protein>
<name>A0A482XCC4_LAOST</name>
<dbReference type="Proteomes" id="UP000291343">
    <property type="component" value="Unassembled WGS sequence"/>
</dbReference>
<evidence type="ECO:0000256" key="1">
    <source>
        <dbReference type="SAM" id="MobiDB-lite"/>
    </source>
</evidence>
<gene>
    <name evidence="2" type="ORF">LSTR_LSTR001745</name>
</gene>
<dbReference type="InParanoid" id="A0A482XCC4"/>
<accession>A0A482XCC4</accession>
<proteinExistence type="predicted"/>
<feature type="region of interest" description="Disordered" evidence="1">
    <location>
        <begin position="64"/>
        <end position="110"/>
    </location>
</feature>